<comment type="similarity">
    <text evidence="1">Belongs to the short-chain dehydrogenases/reductases (SDR) family.</text>
</comment>
<proteinExistence type="inferred from homology"/>
<evidence type="ECO:0000313" key="3">
    <source>
        <dbReference type="EMBL" id="GAA3765264.1"/>
    </source>
</evidence>
<dbReference type="Pfam" id="PF13561">
    <property type="entry name" value="adh_short_C2"/>
    <property type="match status" value="1"/>
</dbReference>
<reference evidence="4" key="1">
    <citation type="journal article" date="2019" name="Int. J. Syst. Evol. Microbiol.">
        <title>The Global Catalogue of Microorganisms (GCM) 10K type strain sequencing project: providing services to taxonomists for standard genome sequencing and annotation.</title>
        <authorList>
            <consortium name="The Broad Institute Genomics Platform"/>
            <consortium name="The Broad Institute Genome Sequencing Center for Infectious Disease"/>
            <person name="Wu L."/>
            <person name="Ma J."/>
        </authorList>
    </citation>
    <scope>NUCLEOTIDE SEQUENCE [LARGE SCALE GENOMIC DNA]</scope>
    <source>
        <strain evidence="4">JCM 17137</strain>
    </source>
</reference>
<dbReference type="RefSeq" id="WP_344977026.1">
    <property type="nucleotide sequence ID" value="NZ_BAABDD010000046.1"/>
</dbReference>
<dbReference type="SMART" id="SM00822">
    <property type="entry name" value="PKS_KR"/>
    <property type="match status" value="1"/>
</dbReference>
<feature type="domain" description="Ketoreductase" evidence="2">
    <location>
        <begin position="17"/>
        <end position="191"/>
    </location>
</feature>
<dbReference type="PANTHER" id="PTHR43975">
    <property type="entry name" value="ZGC:101858"/>
    <property type="match status" value="1"/>
</dbReference>
<dbReference type="PRINTS" id="PR00081">
    <property type="entry name" value="GDHRDH"/>
</dbReference>
<dbReference type="SUPFAM" id="SSF51735">
    <property type="entry name" value="NAD(P)-binding Rossmann-fold domains"/>
    <property type="match status" value="1"/>
</dbReference>
<dbReference type="InterPro" id="IPR020904">
    <property type="entry name" value="Sc_DH/Rdtase_CS"/>
</dbReference>
<evidence type="ECO:0000256" key="1">
    <source>
        <dbReference type="ARBA" id="ARBA00006484"/>
    </source>
</evidence>
<comment type="caution">
    <text evidence="3">The sequence shown here is derived from an EMBL/GenBank/DDBJ whole genome shotgun (WGS) entry which is preliminary data.</text>
</comment>
<dbReference type="InterPro" id="IPR057326">
    <property type="entry name" value="KR_dom"/>
</dbReference>
<evidence type="ECO:0000313" key="4">
    <source>
        <dbReference type="Proteomes" id="UP001500908"/>
    </source>
</evidence>
<dbReference type="Proteomes" id="UP001500908">
    <property type="component" value="Unassembled WGS sequence"/>
</dbReference>
<keyword evidence="4" id="KW-1185">Reference proteome</keyword>
<name>A0ABP7GIL1_9ACTN</name>
<dbReference type="Gene3D" id="3.40.50.720">
    <property type="entry name" value="NAD(P)-binding Rossmann-like Domain"/>
    <property type="match status" value="1"/>
</dbReference>
<dbReference type="InterPro" id="IPR036291">
    <property type="entry name" value="NAD(P)-bd_dom_sf"/>
</dbReference>
<sequence>MTTPHHHQQEQERFSGRVAIVTGAGSGIGRATAIALAHAGAHVLGVGRRREALTETAAHHPGIAIHPADLRSPQAPAEVAEAAASRWSRIDLLVNNAGATAMMPLAHTQAARITDLFALNVTAPSLLAAAALPHLRLQRGTIVNVSSTYGHRPLPGAAHYAASKAAIEHLTRSWALELAPEGVRVNALAPGPTESEALSAAGLPEATVRQIKETEAQQIPLGRRGAPEEVAEWILRLADPDTTWLTGQVLTIDGGLDLT</sequence>
<dbReference type="PANTHER" id="PTHR43975:SF2">
    <property type="entry name" value="EG:BACR7A4.14 PROTEIN-RELATED"/>
    <property type="match status" value="1"/>
</dbReference>
<dbReference type="PROSITE" id="PS00061">
    <property type="entry name" value="ADH_SHORT"/>
    <property type="match status" value="1"/>
</dbReference>
<evidence type="ECO:0000259" key="2">
    <source>
        <dbReference type="SMART" id="SM00822"/>
    </source>
</evidence>
<accession>A0ABP7GIL1</accession>
<organism evidence="3 4">
    <name type="scientific">Salinactinospora qingdaonensis</name>
    <dbReference type="NCBI Taxonomy" id="702744"/>
    <lineage>
        <taxon>Bacteria</taxon>
        <taxon>Bacillati</taxon>
        <taxon>Actinomycetota</taxon>
        <taxon>Actinomycetes</taxon>
        <taxon>Streptosporangiales</taxon>
        <taxon>Nocardiopsidaceae</taxon>
        <taxon>Salinactinospora</taxon>
    </lineage>
</organism>
<dbReference type="EMBL" id="BAABDD010000046">
    <property type="protein sequence ID" value="GAA3765264.1"/>
    <property type="molecule type" value="Genomic_DNA"/>
</dbReference>
<protein>
    <submittedName>
        <fullName evidence="3">SDR family oxidoreductase</fullName>
    </submittedName>
</protein>
<dbReference type="InterPro" id="IPR002347">
    <property type="entry name" value="SDR_fam"/>
</dbReference>
<gene>
    <name evidence="3" type="ORF">GCM10022402_48200</name>
</gene>
<dbReference type="PRINTS" id="PR00080">
    <property type="entry name" value="SDRFAMILY"/>
</dbReference>